<dbReference type="InterPro" id="IPR025197">
    <property type="entry name" value="DUF4116"/>
</dbReference>
<organism evidence="2 3">
    <name type="scientific">Candidatus Thiomargarita nelsonii</name>
    <dbReference type="NCBI Taxonomy" id="1003181"/>
    <lineage>
        <taxon>Bacteria</taxon>
        <taxon>Pseudomonadati</taxon>
        <taxon>Pseudomonadota</taxon>
        <taxon>Gammaproteobacteria</taxon>
        <taxon>Thiotrichales</taxon>
        <taxon>Thiotrichaceae</taxon>
        <taxon>Thiomargarita</taxon>
    </lineage>
</organism>
<feature type="domain" description="DUF4116" evidence="1">
    <location>
        <begin position="30"/>
        <end position="71"/>
    </location>
</feature>
<comment type="caution">
    <text evidence="2">The sequence shown here is derived from an EMBL/GenBank/DDBJ whole genome shotgun (WGS) entry which is preliminary data.</text>
</comment>
<gene>
    <name evidence="2" type="ORF">PN36_29825</name>
</gene>
<name>A0A0A6P8Q3_9GAMM</name>
<dbReference type="AlphaFoldDB" id="A0A0A6P8Q3"/>
<keyword evidence="3" id="KW-1185">Reference proteome</keyword>
<dbReference type="Pfam" id="PF13475">
    <property type="entry name" value="DUF4116"/>
    <property type="match status" value="1"/>
</dbReference>
<dbReference type="Proteomes" id="UP000030428">
    <property type="component" value="Unassembled WGS sequence"/>
</dbReference>
<accession>A0A0A6P8Q3</accession>
<protein>
    <recommendedName>
        <fullName evidence="1">DUF4116 domain-containing protein</fullName>
    </recommendedName>
</protein>
<evidence type="ECO:0000313" key="2">
    <source>
        <dbReference type="EMBL" id="KHD06649.1"/>
    </source>
</evidence>
<proteinExistence type="predicted"/>
<evidence type="ECO:0000259" key="1">
    <source>
        <dbReference type="Pfam" id="PF13475"/>
    </source>
</evidence>
<dbReference type="EMBL" id="JSZA02000211">
    <property type="protein sequence ID" value="KHD06649.1"/>
    <property type="molecule type" value="Genomic_DNA"/>
</dbReference>
<reference evidence="2 3" key="1">
    <citation type="journal article" date="2016" name="Front. Microbiol.">
        <title>Single-Cell (Meta-)Genomics of a Dimorphic Candidatus Thiomargarita nelsonii Reveals Genomic Plasticity.</title>
        <authorList>
            <person name="Flood B.E."/>
            <person name="Fliss P."/>
            <person name="Jones D.S."/>
            <person name="Dick G.J."/>
            <person name="Jain S."/>
            <person name="Kaster A.K."/>
            <person name="Winkel M."/>
            <person name="Mussmann M."/>
            <person name="Bailey J."/>
        </authorList>
    </citation>
    <scope>NUCLEOTIDE SEQUENCE [LARGE SCALE GENOMIC DNA]</scope>
    <source>
        <strain evidence="2">Hydrate Ridge</strain>
    </source>
</reference>
<sequence>MKTFFLFIIRRLFKHNKWVSLYFAESLKKDKDFILTAVQENLFTLLYADDSLKKDEKIVRVALQKSGSVFEEDIEGILKSKWVLSIKH</sequence>
<evidence type="ECO:0000313" key="3">
    <source>
        <dbReference type="Proteomes" id="UP000030428"/>
    </source>
</evidence>